<protein>
    <recommendedName>
        <fullName evidence="1">Glycosyltransferase 2-like domain-containing protein</fullName>
    </recommendedName>
</protein>
<dbReference type="Pfam" id="PF00535">
    <property type="entry name" value="Glycos_transf_2"/>
    <property type="match status" value="1"/>
</dbReference>
<dbReference type="Gene3D" id="3.90.550.10">
    <property type="entry name" value="Spore Coat Polysaccharide Biosynthesis Protein SpsA, Chain A"/>
    <property type="match status" value="1"/>
</dbReference>
<dbReference type="InterPro" id="IPR050256">
    <property type="entry name" value="Glycosyltransferase_2"/>
</dbReference>
<evidence type="ECO:0000259" key="1">
    <source>
        <dbReference type="Pfam" id="PF00535"/>
    </source>
</evidence>
<dbReference type="Proteomes" id="UP000178774">
    <property type="component" value="Unassembled WGS sequence"/>
</dbReference>
<dbReference type="InterPro" id="IPR001173">
    <property type="entry name" value="Glyco_trans_2-like"/>
</dbReference>
<dbReference type="AlphaFoldDB" id="A0A1G2HT60"/>
<accession>A0A1G2HT60</accession>
<dbReference type="PANTHER" id="PTHR48090:SF7">
    <property type="entry name" value="RFBJ PROTEIN"/>
    <property type="match status" value="1"/>
</dbReference>
<dbReference type="PANTHER" id="PTHR48090">
    <property type="entry name" value="UNDECAPRENYL-PHOSPHATE 4-DEOXY-4-FORMAMIDO-L-ARABINOSE TRANSFERASE-RELATED"/>
    <property type="match status" value="1"/>
</dbReference>
<dbReference type="InterPro" id="IPR029044">
    <property type="entry name" value="Nucleotide-diphossugar_trans"/>
</dbReference>
<organism evidence="2 3">
    <name type="scientific">Candidatus Staskawiczbacteria bacterium RIFCSPHIGHO2_01_FULL_41_41</name>
    <dbReference type="NCBI Taxonomy" id="1802203"/>
    <lineage>
        <taxon>Bacteria</taxon>
        <taxon>Candidatus Staskawicziibacteriota</taxon>
    </lineage>
</organism>
<evidence type="ECO:0000313" key="2">
    <source>
        <dbReference type="EMBL" id="OGZ65421.1"/>
    </source>
</evidence>
<dbReference type="CDD" id="cd04179">
    <property type="entry name" value="DPM_DPG-synthase_like"/>
    <property type="match status" value="1"/>
</dbReference>
<name>A0A1G2HT60_9BACT</name>
<reference evidence="2 3" key="1">
    <citation type="journal article" date="2016" name="Nat. Commun.">
        <title>Thousands of microbial genomes shed light on interconnected biogeochemical processes in an aquifer system.</title>
        <authorList>
            <person name="Anantharaman K."/>
            <person name="Brown C.T."/>
            <person name="Hug L.A."/>
            <person name="Sharon I."/>
            <person name="Castelle C.J."/>
            <person name="Probst A.J."/>
            <person name="Thomas B.C."/>
            <person name="Singh A."/>
            <person name="Wilkins M.J."/>
            <person name="Karaoz U."/>
            <person name="Brodie E.L."/>
            <person name="Williams K.H."/>
            <person name="Hubbard S.S."/>
            <person name="Banfield J.F."/>
        </authorList>
    </citation>
    <scope>NUCLEOTIDE SEQUENCE [LARGE SCALE GENOMIC DNA]</scope>
</reference>
<feature type="domain" description="Glycosyltransferase 2-like" evidence="1">
    <location>
        <begin position="3"/>
        <end position="155"/>
    </location>
</feature>
<comment type="caution">
    <text evidence="2">The sequence shown here is derived from an EMBL/GenBank/DDBJ whole genome shotgun (WGS) entry which is preliminary data.</text>
</comment>
<sequence>MISIIIPTLNEEEGVARTINSIPASIKKDAQVLVVDVSTDKTPTIATSLGAQVIRADRKGKGYQMRLAVKKSKGDILVFMDGDGTHPGSYIPKMLDALEDADLVLGCHNLLKIEGESEKMRNIFRIYSFIALPISKVLNLNVSDPLAGFRAIRRRDWDRLQLKSNDFDIETEMNINAVKNNFRIAEVSIPNLERSGGAQSSKFLKSPKMWVKIFQMLLDYTLEKNNFK</sequence>
<gene>
    <name evidence="2" type="ORF">A2822_02825</name>
</gene>
<dbReference type="EMBL" id="MHOP01000023">
    <property type="protein sequence ID" value="OGZ65421.1"/>
    <property type="molecule type" value="Genomic_DNA"/>
</dbReference>
<dbReference type="SUPFAM" id="SSF53448">
    <property type="entry name" value="Nucleotide-diphospho-sugar transferases"/>
    <property type="match status" value="1"/>
</dbReference>
<evidence type="ECO:0000313" key="3">
    <source>
        <dbReference type="Proteomes" id="UP000178774"/>
    </source>
</evidence>
<proteinExistence type="predicted"/>